<dbReference type="Gene3D" id="3.40.630.30">
    <property type="match status" value="1"/>
</dbReference>
<dbReference type="Proteomes" id="UP001215827">
    <property type="component" value="Chromosome"/>
</dbReference>
<evidence type="ECO:0000259" key="1">
    <source>
        <dbReference type="PROSITE" id="PS51186"/>
    </source>
</evidence>
<evidence type="ECO:0000313" key="2">
    <source>
        <dbReference type="EMBL" id="WFL78215.1"/>
    </source>
</evidence>
<dbReference type="EMBL" id="CP121106">
    <property type="protein sequence ID" value="WFL78215.1"/>
    <property type="molecule type" value="Genomic_DNA"/>
</dbReference>
<protein>
    <submittedName>
        <fullName evidence="2">GNAT family N-acetyltransferase</fullName>
    </submittedName>
</protein>
<dbReference type="PANTHER" id="PTHR43610">
    <property type="entry name" value="BLL6696 PROTEIN"/>
    <property type="match status" value="1"/>
</dbReference>
<dbReference type="InterPro" id="IPR000182">
    <property type="entry name" value="GNAT_dom"/>
</dbReference>
<gene>
    <name evidence="2" type="ORF">P7228_03895</name>
</gene>
<dbReference type="RefSeq" id="WP_278016905.1">
    <property type="nucleotide sequence ID" value="NZ_CP121106.1"/>
</dbReference>
<dbReference type="Pfam" id="PF13302">
    <property type="entry name" value="Acetyltransf_3"/>
    <property type="match status" value="1"/>
</dbReference>
<evidence type="ECO:0000313" key="3">
    <source>
        <dbReference type="Proteomes" id="UP001215827"/>
    </source>
</evidence>
<dbReference type="PANTHER" id="PTHR43610:SF1">
    <property type="entry name" value="N-ACETYLTRANSFERASE DOMAIN-CONTAINING PROTEIN"/>
    <property type="match status" value="1"/>
</dbReference>
<dbReference type="SUPFAM" id="SSF55729">
    <property type="entry name" value="Acyl-CoA N-acyltransferases (Nat)"/>
    <property type="match status" value="1"/>
</dbReference>
<feature type="domain" description="N-acetyltransferase" evidence="1">
    <location>
        <begin position="12"/>
        <end position="171"/>
    </location>
</feature>
<organism evidence="2 3">
    <name type="scientific">Altererythrobacter arenosus</name>
    <dbReference type="NCBI Taxonomy" id="3032592"/>
    <lineage>
        <taxon>Bacteria</taxon>
        <taxon>Pseudomonadati</taxon>
        <taxon>Pseudomonadota</taxon>
        <taxon>Alphaproteobacteria</taxon>
        <taxon>Sphingomonadales</taxon>
        <taxon>Erythrobacteraceae</taxon>
        <taxon>Altererythrobacter</taxon>
    </lineage>
</organism>
<keyword evidence="3" id="KW-1185">Reference proteome</keyword>
<dbReference type="PROSITE" id="PS51186">
    <property type="entry name" value="GNAT"/>
    <property type="match status" value="1"/>
</dbReference>
<dbReference type="InterPro" id="IPR016181">
    <property type="entry name" value="Acyl_CoA_acyltransferase"/>
</dbReference>
<proteinExistence type="predicted"/>
<accession>A0ABY8FVU1</accession>
<reference evidence="2 3" key="1">
    <citation type="submission" date="2023-03" db="EMBL/GenBank/DDBJ databases">
        <title>Altererythrobacter sp. CAU 1644 isolated from sand.</title>
        <authorList>
            <person name="Kim W."/>
        </authorList>
    </citation>
    <scope>NUCLEOTIDE SEQUENCE [LARGE SCALE GENOMIC DNA]</scope>
    <source>
        <strain evidence="2 3">CAU 1644</strain>
    </source>
</reference>
<sequence length="180" mass="20517">MDRQPVLEGERVLLRPLAEEDWAALYAAGSDPKIWTHYPFPDRWKEPNFRVYFEEGLAKKGALAVIDKSSGRIVGSSRFQYHCSENGGQVEIGWTFLAREVWGTGINTEMKRLMLRHALDSVERVIFHIGENNVISRRAIEKIGGRLTDQIDVLETADGSFPHVVYEITRKDFEEGPLNS</sequence>
<name>A0ABY8FVU1_9SPHN</name>